<keyword evidence="3 5" id="KW-0238">DNA-binding</keyword>
<evidence type="ECO:0000256" key="4">
    <source>
        <dbReference type="ARBA" id="ARBA00023163"/>
    </source>
</evidence>
<proteinExistence type="predicted"/>
<dbReference type="PANTHER" id="PTHR47506">
    <property type="entry name" value="TRANSCRIPTIONAL REGULATORY PROTEIN"/>
    <property type="match status" value="1"/>
</dbReference>
<dbReference type="Pfam" id="PF00440">
    <property type="entry name" value="TetR_N"/>
    <property type="match status" value="1"/>
</dbReference>
<evidence type="ECO:0000313" key="8">
    <source>
        <dbReference type="Proteomes" id="UP000825799"/>
    </source>
</evidence>
<dbReference type="PROSITE" id="PS50977">
    <property type="entry name" value="HTH_TETR_2"/>
    <property type="match status" value="1"/>
</dbReference>
<accession>A0ABX8WEE7</accession>
<dbReference type="PANTHER" id="PTHR47506:SF6">
    <property type="entry name" value="HTH-TYPE TRANSCRIPTIONAL REPRESSOR NEMR"/>
    <property type="match status" value="1"/>
</dbReference>
<dbReference type="SUPFAM" id="SSF46689">
    <property type="entry name" value="Homeodomain-like"/>
    <property type="match status" value="1"/>
</dbReference>
<reference evidence="7 8" key="1">
    <citation type="submission" date="2021-08" db="EMBL/GenBank/DDBJ databases">
        <title>Devosia salina sp. nov., isolated from the South China Sea sediment.</title>
        <authorList>
            <person name="Zhou Z."/>
        </authorList>
    </citation>
    <scope>NUCLEOTIDE SEQUENCE [LARGE SCALE GENOMIC DNA]</scope>
    <source>
        <strain evidence="7 8">SCS-3</strain>
    </source>
</reference>
<feature type="DNA-binding region" description="H-T-H motif" evidence="5">
    <location>
        <begin position="27"/>
        <end position="46"/>
    </location>
</feature>
<feature type="domain" description="HTH tetR-type" evidence="6">
    <location>
        <begin position="4"/>
        <end position="64"/>
    </location>
</feature>
<keyword evidence="1" id="KW-0678">Repressor</keyword>
<keyword evidence="4" id="KW-0804">Transcription</keyword>
<evidence type="ECO:0000256" key="1">
    <source>
        <dbReference type="ARBA" id="ARBA00022491"/>
    </source>
</evidence>
<protein>
    <submittedName>
        <fullName evidence="7">TetR family transcriptional regulator</fullName>
    </submittedName>
</protein>
<name>A0ABX8WEE7_9HYPH</name>
<dbReference type="Pfam" id="PF13977">
    <property type="entry name" value="TetR_C_6"/>
    <property type="match status" value="1"/>
</dbReference>
<evidence type="ECO:0000313" key="7">
    <source>
        <dbReference type="EMBL" id="QYO76351.1"/>
    </source>
</evidence>
<sequence>MIRSSKRQAIVEAAMAVMAEGGSDALTASAVAERAGVSKANVFHHFERLEDIVLEALEAFIMAMPSMWPAPETRLRDWLVALGADTTAQMEADPALSGAYFAFVGRARGNPALRHRLAEIAEAAQAHFEAVLAQLAPDRFMPDERRSLAGLILLTGDGLALHRQLFPERAAEQAAAWSAFVDRIAPEEQAP</sequence>
<evidence type="ECO:0000256" key="3">
    <source>
        <dbReference type="ARBA" id="ARBA00023125"/>
    </source>
</evidence>
<dbReference type="Gene3D" id="1.10.357.10">
    <property type="entry name" value="Tetracycline Repressor, domain 2"/>
    <property type="match status" value="1"/>
</dbReference>
<organism evidence="7 8">
    <name type="scientific">Devosia salina</name>
    <dbReference type="NCBI Taxonomy" id="2860336"/>
    <lineage>
        <taxon>Bacteria</taxon>
        <taxon>Pseudomonadati</taxon>
        <taxon>Pseudomonadota</taxon>
        <taxon>Alphaproteobacteria</taxon>
        <taxon>Hyphomicrobiales</taxon>
        <taxon>Devosiaceae</taxon>
        <taxon>Devosia</taxon>
    </lineage>
</organism>
<dbReference type="PRINTS" id="PR00455">
    <property type="entry name" value="HTHTETR"/>
</dbReference>
<dbReference type="RefSeq" id="WP_220304840.1">
    <property type="nucleotide sequence ID" value="NZ_CP080590.1"/>
</dbReference>
<dbReference type="InterPro" id="IPR036271">
    <property type="entry name" value="Tet_transcr_reg_TetR-rel_C_sf"/>
</dbReference>
<keyword evidence="8" id="KW-1185">Reference proteome</keyword>
<dbReference type="SUPFAM" id="SSF48498">
    <property type="entry name" value="Tetracyclin repressor-like, C-terminal domain"/>
    <property type="match status" value="1"/>
</dbReference>
<evidence type="ECO:0000259" key="6">
    <source>
        <dbReference type="PROSITE" id="PS50977"/>
    </source>
</evidence>
<dbReference type="Proteomes" id="UP000825799">
    <property type="component" value="Chromosome"/>
</dbReference>
<dbReference type="InterPro" id="IPR009057">
    <property type="entry name" value="Homeodomain-like_sf"/>
</dbReference>
<dbReference type="InterPro" id="IPR039538">
    <property type="entry name" value="BetI_C"/>
</dbReference>
<gene>
    <name evidence="7" type="ORF">K1X15_17350</name>
</gene>
<dbReference type="InterPro" id="IPR001647">
    <property type="entry name" value="HTH_TetR"/>
</dbReference>
<keyword evidence="2" id="KW-0805">Transcription regulation</keyword>
<dbReference type="EMBL" id="CP080590">
    <property type="protein sequence ID" value="QYO76351.1"/>
    <property type="molecule type" value="Genomic_DNA"/>
</dbReference>
<evidence type="ECO:0000256" key="5">
    <source>
        <dbReference type="PROSITE-ProRule" id="PRU00335"/>
    </source>
</evidence>
<evidence type="ECO:0000256" key="2">
    <source>
        <dbReference type="ARBA" id="ARBA00023015"/>
    </source>
</evidence>